<dbReference type="OrthoDB" id="9805976at2"/>
<dbReference type="GO" id="GO:0016491">
    <property type="term" value="F:oxidoreductase activity"/>
    <property type="evidence" value="ECO:0007669"/>
    <property type="project" value="InterPro"/>
</dbReference>
<gene>
    <name evidence="4" type="ORF">Dform_01579</name>
</gene>
<dbReference type="RefSeq" id="WP_076004511.1">
    <property type="nucleotide sequence ID" value="NZ_CP018258.1"/>
</dbReference>
<keyword evidence="1" id="KW-0285">Flavoprotein</keyword>
<keyword evidence="2" id="KW-0288">FMN</keyword>
<evidence type="ECO:0000256" key="2">
    <source>
        <dbReference type="ARBA" id="ARBA00022643"/>
    </source>
</evidence>
<dbReference type="PANTHER" id="PTHR43278:SF2">
    <property type="entry name" value="IRON-SULFUR FLAVOPROTEIN"/>
    <property type="match status" value="1"/>
</dbReference>
<evidence type="ECO:0000313" key="4">
    <source>
        <dbReference type="EMBL" id="APV44900.1"/>
    </source>
</evidence>
<dbReference type="AlphaFoldDB" id="A0A1P8F8Y8"/>
<dbReference type="Pfam" id="PF03358">
    <property type="entry name" value="FMN_red"/>
    <property type="match status" value="1"/>
</dbReference>
<protein>
    <submittedName>
        <fullName evidence="4">Multimeric flavodoxin WrbA</fullName>
    </submittedName>
</protein>
<organism evidence="4 5">
    <name type="scientific">Dehalogenimonas formicexedens</name>
    <dbReference type="NCBI Taxonomy" id="1839801"/>
    <lineage>
        <taxon>Bacteria</taxon>
        <taxon>Bacillati</taxon>
        <taxon>Chloroflexota</taxon>
        <taxon>Dehalococcoidia</taxon>
        <taxon>Dehalococcoidales</taxon>
        <taxon>Dehalococcoidaceae</taxon>
        <taxon>Dehalogenimonas</taxon>
    </lineage>
</organism>
<name>A0A1P8F8Y8_9CHLR</name>
<dbReference type="Proteomes" id="UP000185934">
    <property type="component" value="Chromosome"/>
</dbReference>
<evidence type="ECO:0000259" key="3">
    <source>
        <dbReference type="Pfam" id="PF03358"/>
    </source>
</evidence>
<proteinExistence type="predicted"/>
<dbReference type="STRING" id="1839801.Dform_01579"/>
<dbReference type="SUPFAM" id="SSF52218">
    <property type="entry name" value="Flavoproteins"/>
    <property type="match status" value="1"/>
</dbReference>
<reference evidence="5" key="1">
    <citation type="submission" date="2016-11" db="EMBL/GenBank/DDBJ databases">
        <title>Dehalogenimonas formicexedens sp. nov., a chlorinated alkane respiring bacterium isolated from contaminated groundwater.</title>
        <authorList>
            <person name="Key T.A."/>
            <person name="Bowman K.S."/>
            <person name="Lee I."/>
            <person name="Chun J."/>
            <person name="Albuquerque L."/>
            <person name="da Costa M.S."/>
            <person name="Rainey F.A."/>
            <person name="Moe W.M."/>
        </authorList>
    </citation>
    <scope>NUCLEOTIDE SEQUENCE [LARGE SCALE GENOMIC DNA]</scope>
    <source>
        <strain evidence="5">NSZ-14</strain>
    </source>
</reference>
<sequence length="189" mass="20581">MNVLGLSGSPRMGGNTEQLLYEFLRGARDAGAETRVIEVAELNISGCLHCDYCSRTGECKINDDMTLIYDALSAADVIVVASPLHFMSITAQLKAAIDRCQCIWARKYLLKQPPVEPVKPRKGFFISVGGRKGQTLFEPARATIKALFIVLDVQYAGELLFSDVDEAGAIRNVPGALERAFEAGSKLVQ</sequence>
<dbReference type="KEGG" id="dfo:Dform_01579"/>
<dbReference type="InterPro" id="IPR029039">
    <property type="entry name" value="Flavoprotein-like_sf"/>
</dbReference>
<accession>A0A1P8F8Y8</accession>
<dbReference type="InterPro" id="IPR005025">
    <property type="entry name" value="FMN_Rdtase-like_dom"/>
</dbReference>
<evidence type="ECO:0000256" key="1">
    <source>
        <dbReference type="ARBA" id="ARBA00022630"/>
    </source>
</evidence>
<dbReference type="PANTHER" id="PTHR43278">
    <property type="entry name" value="NAD(P)H-DEPENDENT FMN-CONTAINING OXIDOREDUCTASE YWQN-RELATED"/>
    <property type="match status" value="1"/>
</dbReference>
<dbReference type="EMBL" id="CP018258">
    <property type="protein sequence ID" value="APV44900.1"/>
    <property type="molecule type" value="Genomic_DNA"/>
</dbReference>
<keyword evidence="5" id="KW-1185">Reference proteome</keyword>
<feature type="domain" description="NADPH-dependent FMN reductase-like" evidence="3">
    <location>
        <begin position="1"/>
        <end position="133"/>
    </location>
</feature>
<dbReference type="InterPro" id="IPR051796">
    <property type="entry name" value="ISF_SsuE-like"/>
</dbReference>
<evidence type="ECO:0000313" key="5">
    <source>
        <dbReference type="Proteomes" id="UP000185934"/>
    </source>
</evidence>
<dbReference type="Gene3D" id="3.40.50.360">
    <property type="match status" value="1"/>
</dbReference>